<evidence type="ECO:0000313" key="1">
    <source>
        <dbReference type="EMBL" id="GGD61779.1"/>
    </source>
</evidence>
<dbReference type="Proteomes" id="UP000612456">
    <property type="component" value="Unassembled WGS sequence"/>
</dbReference>
<keyword evidence="2" id="KW-1185">Reference proteome</keyword>
<organism evidence="1 2">
    <name type="scientific">Paenibacillus nasutitermitis</name>
    <dbReference type="NCBI Taxonomy" id="1652958"/>
    <lineage>
        <taxon>Bacteria</taxon>
        <taxon>Bacillati</taxon>
        <taxon>Bacillota</taxon>
        <taxon>Bacilli</taxon>
        <taxon>Bacillales</taxon>
        <taxon>Paenibacillaceae</taxon>
        <taxon>Paenibacillus</taxon>
    </lineage>
</organism>
<proteinExistence type="predicted"/>
<evidence type="ECO:0000313" key="2">
    <source>
        <dbReference type="Proteomes" id="UP000612456"/>
    </source>
</evidence>
<dbReference type="RefSeq" id="WP_188991357.1">
    <property type="nucleotide sequence ID" value="NZ_BMHP01000001.1"/>
</dbReference>
<accession>A0A916YUF5</accession>
<dbReference type="AlphaFoldDB" id="A0A916YUF5"/>
<reference evidence="1" key="2">
    <citation type="submission" date="2020-09" db="EMBL/GenBank/DDBJ databases">
        <authorList>
            <person name="Sun Q."/>
            <person name="Zhou Y."/>
        </authorList>
    </citation>
    <scope>NUCLEOTIDE SEQUENCE</scope>
    <source>
        <strain evidence="1">CGMCC 1.15178</strain>
    </source>
</reference>
<comment type="caution">
    <text evidence="1">The sequence shown here is derived from an EMBL/GenBank/DDBJ whole genome shotgun (WGS) entry which is preliminary data.</text>
</comment>
<reference evidence="1" key="1">
    <citation type="journal article" date="2014" name="Int. J. Syst. Evol. Microbiol.">
        <title>Complete genome sequence of Corynebacterium casei LMG S-19264T (=DSM 44701T), isolated from a smear-ripened cheese.</title>
        <authorList>
            <consortium name="US DOE Joint Genome Institute (JGI-PGF)"/>
            <person name="Walter F."/>
            <person name="Albersmeier A."/>
            <person name="Kalinowski J."/>
            <person name="Ruckert C."/>
        </authorList>
    </citation>
    <scope>NUCLEOTIDE SEQUENCE</scope>
    <source>
        <strain evidence="1">CGMCC 1.15178</strain>
    </source>
</reference>
<protein>
    <submittedName>
        <fullName evidence="1">Uncharacterized protein</fullName>
    </submittedName>
</protein>
<sequence length="47" mass="5586">MNRESDSPTIDWLHDVYEKKKRRAVYEAFKVRACGVVNPIRAIHRTE</sequence>
<dbReference type="EMBL" id="BMHP01000001">
    <property type="protein sequence ID" value="GGD61779.1"/>
    <property type="molecule type" value="Genomic_DNA"/>
</dbReference>
<name>A0A916YUF5_9BACL</name>
<gene>
    <name evidence="1" type="ORF">GCM10010911_19610</name>
</gene>